<proteinExistence type="predicted"/>
<keyword evidence="3" id="KW-1185">Reference proteome</keyword>
<protein>
    <recommendedName>
        <fullName evidence="1">JmjC domain-containing protein</fullName>
    </recommendedName>
</protein>
<accession>A0ABD2IE67</accession>
<dbReference type="InterPro" id="IPR010920">
    <property type="entry name" value="LSM_dom_sf"/>
</dbReference>
<dbReference type="Gene3D" id="2.60.120.650">
    <property type="entry name" value="Cupin"/>
    <property type="match status" value="1"/>
</dbReference>
<dbReference type="Pfam" id="PF13621">
    <property type="entry name" value="Cupin_8"/>
    <property type="match status" value="1"/>
</dbReference>
<feature type="domain" description="JmjC" evidence="1">
    <location>
        <begin position="257"/>
        <end position="431"/>
    </location>
</feature>
<dbReference type="EMBL" id="JBICCN010000338">
    <property type="protein sequence ID" value="KAL3076307.1"/>
    <property type="molecule type" value="Genomic_DNA"/>
</dbReference>
<dbReference type="InterPro" id="IPR041667">
    <property type="entry name" value="Cupin_8"/>
</dbReference>
<reference evidence="2 3" key="1">
    <citation type="submission" date="2024-10" db="EMBL/GenBank/DDBJ databases">
        <authorList>
            <person name="Kim D."/>
        </authorList>
    </citation>
    <scope>NUCLEOTIDE SEQUENCE [LARGE SCALE GENOMIC DNA]</scope>
    <source>
        <strain evidence="2">Taebaek</strain>
    </source>
</reference>
<sequence>MFSVIPLNDLCQLANNSCLLSKHFNNSPILNGILKNAEIIDRLSKKLQFDESEKALLSIVNRNVDRLHQLCNEWINTGHFSSIPDHYRLLYAFCCAVRAKLSYLLKDYFLSLRHCDDGLLKGNDLEDESLSKFASLLCRKFLPPPSEVPEHQTDSKKAPNLLPNSVQISSSELPSLEYFFNNFYKLQVPIIIRGMVSGWPAFEKWSFSYLNSICGHRLVPVELGSKYTDDDWRQQMMSFNQYLDEFVFPTTNPSQSGYMAQHRLLDQIPELLADVPVPDYCVFGDQSVGEEIGDGAGFEPDHELTINAFIGPAGTVSPLHTDPRHNLFCQIRGRKFVRLISPKNRKGLYLYDDLMRQNTSQVDVECPDLEQFPDFANVQCYDSVVEAGECLFIPRGWFHHRWSQAFQLAFGLGTVYAKNQIQNELEMGVNRWLGETLRIELTDGRVIYGQLVCTDNVPNIILVDSREFWKFKEDEAGGDRTRIPIRRTGTVLIKGEYIKRIFQIVLPEEEMNSIRRKEEATTEM</sequence>
<dbReference type="PROSITE" id="PS51184">
    <property type="entry name" value="JMJC"/>
    <property type="match status" value="1"/>
</dbReference>
<comment type="caution">
    <text evidence="2">The sequence shown here is derived from an EMBL/GenBank/DDBJ whole genome shotgun (WGS) entry which is preliminary data.</text>
</comment>
<dbReference type="Pfam" id="PF01423">
    <property type="entry name" value="LSM"/>
    <property type="match status" value="1"/>
</dbReference>
<name>A0ABD2IE67_HETSC</name>
<dbReference type="SUPFAM" id="SSF50182">
    <property type="entry name" value="Sm-like ribonucleoproteins"/>
    <property type="match status" value="1"/>
</dbReference>
<evidence type="ECO:0000313" key="3">
    <source>
        <dbReference type="Proteomes" id="UP001620645"/>
    </source>
</evidence>
<dbReference type="SUPFAM" id="SSF51197">
    <property type="entry name" value="Clavaminate synthase-like"/>
    <property type="match status" value="1"/>
</dbReference>
<dbReference type="Proteomes" id="UP001620645">
    <property type="component" value="Unassembled WGS sequence"/>
</dbReference>
<dbReference type="InterPro" id="IPR003347">
    <property type="entry name" value="JmjC_dom"/>
</dbReference>
<dbReference type="CDD" id="cd06168">
    <property type="entry name" value="LSMD1"/>
    <property type="match status" value="1"/>
</dbReference>
<dbReference type="SMART" id="SM00558">
    <property type="entry name" value="JmjC"/>
    <property type="match status" value="1"/>
</dbReference>
<dbReference type="SMART" id="SM00651">
    <property type="entry name" value="Sm"/>
    <property type="match status" value="1"/>
</dbReference>
<evidence type="ECO:0000259" key="1">
    <source>
        <dbReference type="PROSITE" id="PS51184"/>
    </source>
</evidence>
<dbReference type="InterPro" id="IPR001163">
    <property type="entry name" value="Sm_dom_euk/arc"/>
</dbReference>
<dbReference type="Gene3D" id="2.30.30.100">
    <property type="match status" value="1"/>
</dbReference>
<organism evidence="2 3">
    <name type="scientific">Heterodera schachtii</name>
    <name type="common">Sugarbeet cyst nematode worm</name>
    <name type="synonym">Tylenchus schachtii</name>
    <dbReference type="NCBI Taxonomy" id="97005"/>
    <lineage>
        <taxon>Eukaryota</taxon>
        <taxon>Metazoa</taxon>
        <taxon>Ecdysozoa</taxon>
        <taxon>Nematoda</taxon>
        <taxon>Chromadorea</taxon>
        <taxon>Rhabditida</taxon>
        <taxon>Tylenchina</taxon>
        <taxon>Tylenchomorpha</taxon>
        <taxon>Tylenchoidea</taxon>
        <taxon>Heteroderidae</taxon>
        <taxon>Heteroderinae</taxon>
        <taxon>Heterodera</taxon>
    </lineage>
</organism>
<dbReference type="InterPro" id="IPR034110">
    <property type="entry name" value="LSMD1_Sm"/>
</dbReference>
<dbReference type="PANTHER" id="PTHR12461">
    <property type="entry name" value="HYPOXIA-INDUCIBLE FACTOR 1 ALPHA INHIBITOR-RELATED"/>
    <property type="match status" value="1"/>
</dbReference>
<gene>
    <name evidence="2" type="ORF">niasHS_013578</name>
</gene>
<evidence type="ECO:0000313" key="2">
    <source>
        <dbReference type="EMBL" id="KAL3076307.1"/>
    </source>
</evidence>
<dbReference type="PANTHER" id="PTHR12461:SF105">
    <property type="entry name" value="HYPOXIA-INDUCIBLE FACTOR 1-ALPHA INHIBITOR"/>
    <property type="match status" value="1"/>
</dbReference>
<dbReference type="AlphaFoldDB" id="A0ABD2IE67"/>